<evidence type="ECO:0000256" key="1">
    <source>
        <dbReference type="SAM" id="MobiDB-lite"/>
    </source>
</evidence>
<evidence type="ECO:0000259" key="2">
    <source>
        <dbReference type="Pfam" id="PF05018"/>
    </source>
</evidence>
<organism evidence="3">
    <name type="scientific">Dichomitus squalens</name>
    <dbReference type="NCBI Taxonomy" id="114155"/>
    <lineage>
        <taxon>Eukaryota</taxon>
        <taxon>Fungi</taxon>
        <taxon>Dikarya</taxon>
        <taxon>Basidiomycota</taxon>
        <taxon>Agaricomycotina</taxon>
        <taxon>Agaricomycetes</taxon>
        <taxon>Polyporales</taxon>
        <taxon>Polyporaceae</taxon>
        <taxon>Dichomitus</taxon>
    </lineage>
</organism>
<dbReference type="PANTHER" id="PTHR12458">
    <property type="entry name" value="ORF PROTEIN"/>
    <property type="match status" value="1"/>
</dbReference>
<dbReference type="InterPro" id="IPR040441">
    <property type="entry name" value="CFA20/CFAP20DC"/>
</dbReference>
<protein>
    <recommendedName>
        <fullName evidence="2">CFA20 domain-containing protein</fullName>
    </recommendedName>
</protein>
<dbReference type="OrthoDB" id="7486196at2759"/>
<sequence>MFSSSVQPSFVSLFSSTGSDPLGLFQTHTDSTLPSDSVICLLNDTTSQPVPPPPQTLITATGLEDDTAPSPNYTLDQTVLHLQSPTLRTTYIRCPPAAPAAPGKAGGSGHLGLKHAWIHLQVRNMGREWAFEVGLVDQSGREGVVRCSTFQKQPKLKLQNSPLLLLPLSFPPSSSRPLTSWSTISLNLPSLLPHFSSGALARADEDDGEPSAFSPTSNHNGGRTQVPSGTFSHVSYVKIYATCRLRRIWFSEGGPQQRLPWEFQLYAADNA</sequence>
<dbReference type="Proteomes" id="UP000292957">
    <property type="component" value="Unassembled WGS sequence"/>
</dbReference>
<gene>
    <name evidence="3" type="ORF">BD311DRAFT_771468</name>
</gene>
<dbReference type="InterPro" id="IPR007714">
    <property type="entry name" value="CFA20_dom"/>
</dbReference>
<dbReference type="Pfam" id="PF05018">
    <property type="entry name" value="CFA20_dom"/>
    <property type="match status" value="1"/>
</dbReference>
<dbReference type="EMBL" id="ML143572">
    <property type="protein sequence ID" value="TBU21846.1"/>
    <property type="molecule type" value="Genomic_DNA"/>
</dbReference>
<proteinExistence type="predicted"/>
<accession>A0A4Q9M896</accession>
<feature type="compositionally biased region" description="Polar residues" evidence="1">
    <location>
        <begin position="213"/>
        <end position="226"/>
    </location>
</feature>
<feature type="region of interest" description="Disordered" evidence="1">
    <location>
        <begin position="202"/>
        <end position="226"/>
    </location>
</feature>
<evidence type="ECO:0000313" key="3">
    <source>
        <dbReference type="EMBL" id="TBU21846.1"/>
    </source>
</evidence>
<feature type="domain" description="CFA20" evidence="2">
    <location>
        <begin position="74"/>
        <end position="192"/>
    </location>
</feature>
<dbReference type="AlphaFoldDB" id="A0A4Q9M896"/>
<name>A0A4Q9M896_9APHY</name>
<reference evidence="3" key="1">
    <citation type="submission" date="2019-01" db="EMBL/GenBank/DDBJ databases">
        <title>Draft genome sequences of three monokaryotic isolates of the white-rot basidiomycete fungus Dichomitus squalens.</title>
        <authorList>
            <consortium name="DOE Joint Genome Institute"/>
            <person name="Lopez S.C."/>
            <person name="Andreopoulos B."/>
            <person name="Pangilinan J."/>
            <person name="Lipzen A."/>
            <person name="Riley R."/>
            <person name="Ahrendt S."/>
            <person name="Ng V."/>
            <person name="Barry K."/>
            <person name="Daum C."/>
            <person name="Grigoriev I.V."/>
            <person name="Hilden K.S."/>
            <person name="Makela M.R."/>
            <person name="de Vries R.P."/>
        </authorList>
    </citation>
    <scope>NUCLEOTIDE SEQUENCE [LARGE SCALE GENOMIC DNA]</scope>
    <source>
        <strain evidence="3">OM18370.1</strain>
    </source>
</reference>